<dbReference type="SUPFAM" id="SSF56112">
    <property type="entry name" value="Protein kinase-like (PK-like)"/>
    <property type="match status" value="1"/>
</dbReference>
<proteinExistence type="predicted"/>
<evidence type="ECO:0000313" key="20">
    <source>
        <dbReference type="Proteomes" id="UP001497472"/>
    </source>
</evidence>
<dbReference type="GO" id="GO:0045743">
    <property type="term" value="P:positive regulation of fibroblast growth factor receptor signaling pathway"/>
    <property type="evidence" value="ECO:0007669"/>
    <property type="project" value="TreeGrafter"/>
</dbReference>
<evidence type="ECO:0000256" key="8">
    <source>
        <dbReference type="ARBA" id="ARBA00022840"/>
    </source>
</evidence>
<feature type="compositionally biased region" description="Basic and acidic residues" evidence="17">
    <location>
        <begin position="306"/>
        <end position="320"/>
    </location>
</feature>
<keyword evidence="8 16" id="KW-0067">ATP-binding</keyword>
<dbReference type="PROSITE" id="PS00108">
    <property type="entry name" value="PROTEIN_KINASE_ST"/>
    <property type="match status" value="1"/>
</dbReference>
<protein>
    <recommendedName>
        <fullName evidence="10">Dual serine/threonine and tyrosine protein kinase</fullName>
        <ecNumber evidence="2">2.7.12.1</ecNumber>
    </recommendedName>
    <alternativeName>
        <fullName evidence="12">Dusty protein kinase</fullName>
    </alternativeName>
    <alternativeName>
        <fullName evidence="11">Receptor-interacting serine/threonine-protein kinase 5</fullName>
    </alternativeName>
</protein>
<dbReference type="GO" id="GO:0005524">
    <property type="term" value="F:ATP binding"/>
    <property type="evidence" value="ECO:0007669"/>
    <property type="project" value="UniProtKB-UniRule"/>
</dbReference>
<dbReference type="PANTHER" id="PTHR46392">
    <property type="entry name" value="DUAL SERINE/THREONINE AND TYROSINE PROTEIN KINASE"/>
    <property type="match status" value="1"/>
</dbReference>
<dbReference type="PROSITE" id="PS50011">
    <property type="entry name" value="PROTEIN_KINASE_DOM"/>
    <property type="match status" value="1"/>
</dbReference>
<dbReference type="InterPro" id="IPR017441">
    <property type="entry name" value="Protein_kinase_ATP_BS"/>
</dbReference>
<dbReference type="Gene3D" id="1.10.510.10">
    <property type="entry name" value="Transferase(Phosphotransferase) domain 1"/>
    <property type="match status" value="1"/>
</dbReference>
<keyword evidence="3" id="KW-0963">Cytoplasm</keyword>
<dbReference type="GO" id="GO:0005737">
    <property type="term" value="C:cytoplasm"/>
    <property type="evidence" value="ECO:0007669"/>
    <property type="project" value="UniProtKB-SubCell"/>
</dbReference>
<evidence type="ECO:0000256" key="2">
    <source>
        <dbReference type="ARBA" id="ARBA00013203"/>
    </source>
</evidence>
<feature type="domain" description="Protein kinase" evidence="18">
    <location>
        <begin position="866"/>
        <end position="1124"/>
    </location>
</feature>
<accession>A0AAV1JDK2</accession>
<feature type="region of interest" description="Disordered" evidence="17">
    <location>
        <begin position="293"/>
        <end position="325"/>
    </location>
</feature>
<evidence type="ECO:0000259" key="18">
    <source>
        <dbReference type="PROSITE" id="PS50011"/>
    </source>
</evidence>
<dbReference type="GO" id="GO:0004674">
    <property type="term" value="F:protein serine/threonine kinase activity"/>
    <property type="evidence" value="ECO:0007669"/>
    <property type="project" value="UniProtKB-KW"/>
</dbReference>
<keyword evidence="20" id="KW-1185">Reference proteome</keyword>
<evidence type="ECO:0000256" key="15">
    <source>
        <dbReference type="ARBA" id="ARBA00051680"/>
    </source>
</evidence>
<comment type="catalytic activity">
    <reaction evidence="14">
        <text>L-threonyl-[protein] + ATP = O-phospho-L-threonyl-[protein] + ADP + H(+)</text>
        <dbReference type="Rhea" id="RHEA:46608"/>
        <dbReference type="Rhea" id="RHEA-COMP:11060"/>
        <dbReference type="Rhea" id="RHEA-COMP:11605"/>
        <dbReference type="ChEBI" id="CHEBI:15378"/>
        <dbReference type="ChEBI" id="CHEBI:30013"/>
        <dbReference type="ChEBI" id="CHEBI:30616"/>
        <dbReference type="ChEBI" id="CHEBI:61977"/>
        <dbReference type="ChEBI" id="CHEBI:456216"/>
        <dbReference type="EC" id="2.7.12.1"/>
    </reaction>
</comment>
<dbReference type="InterPro" id="IPR051302">
    <property type="entry name" value="Dual_SerThr-Tyr_Kinase"/>
</dbReference>
<evidence type="ECO:0000256" key="13">
    <source>
        <dbReference type="ARBA" id="ARBA00049003"/>
    </source>
</evidence>
<keyword evidence="9" id="KW-0829">Tyrosine-protein kinase</keyword>
<evidence type="ECO:0000313" key="19">
    <source>
        <dbReference type="EMBL" id="CAK1546585.1"/>
    </source>
</evidence>
<dbReference type="GO" id="GO:0043066">
    <property type="term" value="P:negative regulation of apoptotic process"/>
    <property type="evidence" value="ECO:0007669"/>
    <property type="project" value="TreeGrafter"/>
</dbReference>
<evidence type="ECO:0000256" key="14">
    <source>
        <dbReference type="ARBA" id="ARBA00049308"/>
    </source>
</evidence>
<dbReference type="Proteomes" id="UP001497472">
    <property type="component" value="Unassembled WGS sequence"/>
</dbReference>
<dbReference type="GO" id="GO:0004712">
    <property type="term" value="F:protein serine/threonine/tyrosine kinase activity"/>
    <property type="evidence" value="ECO:0007669"/>
    <property type="project" value="UniProtKB-EC"/>
</dbReference>
<dbReference type="GO" id="GO:0004713">
    <property type="term" value="F:protein tyrosine kinase activity"/>
    <property type="evidence" value="ECO:0007669"/>
    <property type="project" value="UniProtKB-KW"/>
</dbReference>
<keyword evidence="5" id="KW-0808">Transferase</keyword>
<dbReference type="PROSITE" id="PS00107">
    <property type="entry name" value="PROTEIN_KINASE_ATP"/>
    <property type="match status" value="1"/>
</dbReference>
<dbReference type="Gene3D" id="3.30.200.20">
    <property type="entry name" value="Phosphorylase Kinase, domain 1"/>
    <property type="match status" value="1"/>
</dbReference>
<gene>
    <name evidence="19" type="ORF">LNINA_LOCUS6145</name>
</gene>
<evidence type="ECO:0000256" key="9">
    <source>
        <dbReference type="ARBA" id="ARBA00023137"/>
    </source>
</evidence>
<dbReference type="InterPro" id="IPR008271">
    <property type="entry name" value="Ser/Thr_kinase_AS"/>
</dbReference>
<evidence type="ECO:0000256" key="4">
    <source>
        <dbReference type="ARBA" id="ARBA00022527"/>
    </source>
</evidence>
<evidence type="ECO:0000256" key="12">
    <source>
        <dbReference type="ARBA" id="ARBA00042638"/>
    </source>
</evidence>
<comment type="subcellular location">
    <subcellularLocation>
        <location evidence="1">Cytoplasm</location>
    </subcellularLocation>
</comment>
<evidence type="ECO:0000256" key="17">
    <source>
        <dbReference type="SAM" id="MobiDB-lite"/>
    </source>
</evidence>
<evidence type="ECO:0000256" key="16">
    <source>
        <dbReference type="PROSITE-ProRule" id="PRU10141"/>
    </source>
</evidence>
<sequence>MAGGGWRRSAARLRTLRILLRDTTRALHEVQDILAFDPEITTTVEHIGNQSTRPTALVILGTSATAKARLLHCILGRRLLPDPLPRGCRWLRIQYGSSTQVHLTLGTSEFELVEELECNRQPWDTLPLQDLLRQDSTDVTTLLEIELNNSFLKDGLRIVIPPDLEIDPGPISSQTLKETHAEFYQKRDSILRNYSPIYLYALDRHGRNIFNETINRMSVSKSDEDFWTTFNLYSVNKVEKVEKAEELVWKENQEASVFNSENCLDFQQIKEINPNSQILFVLFADSECEDRRMEVNDATESTESPYRSEELPESDRDLQREGVLQRAEECPATKAMEIRSQEEKIAFMNELLDQWEVISNPPAKHHVKSQWVILDDADILKNIDKAGPEVEKRKKEPVARTVKSRTVLLNNVLKFATESAQSSLLDHCSVLSEIHVKVLQQLILSSFDLARELQVVPKKIQYVAKQEQHLYQTINDKFSEGDKKQELLKIMQEVLQEMKYEIHNMDWSVDDLPCHQDRQFMVSNSIFYTNRHTPSISIRLNQINRPYLNQSGSQLTPNDSPISNKGKDFERTESNLLSEDNVNLSDVEEALSYDSFNMDDYDIVTSNEESFGASQSFGFQNNAEEPLSRTIPIENENESVSLSQAWRSVRSTTSTCSNTSLSTKQASLDVQRTVLSKLSHKISLKLVKFVDCLKDTYFGTLQRCLESLESCCREELGGRPASEAMRQVVSVARQVDLQPCASFCMLRSLLESLRRFFHKLRVVAGDADDACCVLSPVWRRQVALHTLASLSTHKLAKLISSQILDRLSVAHEKYQSALTSLEGALTSRLHHTEDVKLTIRKKFAPLFARLCLESTSMCDLLMYGVPDLGREIGRGQYGVVYAVRGSWAGMSPVAAKSVLPADDRHYHELAMEFFYTRSIPPHPRIVRLLGSLVQRSGSGPGGASGVGVILVSQRWSRDLHTAVRAGLNFAQRMRIGCDIVEGIRYLHSVGLVHRDIKLKNVLLDNDNRAALSDLGFCAAGALVSGSLVGTPVHMAPELLGGRYHSAVDVYAFGILFWYLCAGNIRLPSAFETFQNKEQLWSKVKRGLRPERLPQFSDACWEIMELCWATEPSQRALLGDIQPKIEAILCQALSEDQEVPHQRISVSEDDSLNMTGLS</sequence>
<evidence type="ECO:0000256" key="6">
    <source>
        <dbReference type="ARBA" id="ARBA00022741"/>
    </source>
</evidence>
<dbReference type="GO" id="GO:0044344">
    <property type="term" value="P:cellular response to fibroblast growth factor stimulus"/>
    <property type="evidence" value="ECO:0007669"/>
    <property type="project" value="TreeGrafter"/>
</dbReference>
<dbReference type="EC" id="2.7.12.1" evidence="2"/>
<organism evidence="19 20">
    <name type="scientific">Leptosia nina</name>
    <dbReference type="NCBI Taxonomy" id="320188"/>
    <lineage>
        <taxon>Eukaryota</taxon>
        <taxon>Metazoa</taxon>
        <taxon>Ecdysozoa</taxon>
        <taxon>Arthropoda</taxon>
        <taxon>Hexapoda</taxon>
        <taxon>Insecta</taxon>
        <taxon>Pterygota</taxon>
        <taxon>Neoptera</taxon>
        <taxon>Endopterygota</taxon>
        <taxon>Lepidoptera</taxon>
        <taxon>Glossata</taxon>
        <taxon>Ditrysia</taxon>
        <taxon>Papilionoidea</taxon>
        <taxon>Pieridae</taxon>
        <taxon>Pierinae</taxon>
        <taxon>Leptosia</taxon>
    </lineage>
</organism>
<reference evidence="19 20" key="1">
    <citation type="submission" date="2023-11" db="EMBL/GenBank/DDBJ databases">
        <authorList>
            <person name="Okamura Y."/>
        </authorList>
    </citation>
    <scope>NUCLEOTIDE SEQUENCE [LARGE SCALE GENOMIC DNA]</scope>
</reference>
<comment type="catalytic activity">
    <reaction evidence="13">
        <text>L-seryl-[protein] + ATP = O-phospho-L-seryl-[protein] + ADP + H(+)</text>
        <dbReference type="Rhea" id="RHEA:17989"/>
        <dbReference type="Rhea" id="RHEA-COMP:9863"/>
        <dbReference type="Rhea" id="RHEA-COMP:11604"/>
        <dbReference type="ChEBI" id="CHEBI:15378"/>
        <dbReference type="ChEBI" id="CHEBI:29999"/>
        <dbReference type="ChEBI" id="CHEBI:30616"/>
        <dbReference type="ChEBI" id="CHEBI:83421"/>
        <dbReference type="ChEBI" id="CHEBI:456216"/>
        <dbReference type="EC" id="2.7.12.1"/>
    </reaction>
</comment>
<evidence type="ECO:0000256" key="7">
    <source>
        <dbReference type="ARBA" id="ARBA00022777"/>
    </source>
</evidence>
<dbReference type="AlphaFoldDB" id="A0AAV1JDK2"/>
<keyword evidence="7" id="KW-0418">Kinase</keyword>
<evidence type="ECO:0000256" key="5">
    <source>
        <dbReference type="ARBA" id="ARBA00022679"/>
    </source>
</evidence>
<evidence type="ECO:0000256" key="11">
    <source>
        <dbReference type="ARBA" id="ARBA00041268"/>
    </source>
</evidence>
<evidence type="ECO:0000256" key="10">
    <source>
        <dbReference type="ARBA" id="ARBA00040421"/>
    </source>
</evidence>
<dbReference type="InterPro" id="IPR011009">
    <property type="entry name" value="Kinase-like_dom_sf"/>
</dbReference>
<evidence type="ECO:0000256" key="3">
    <source>
        <dbReference type="ARBA" id="ARBA00022490"/>
    </source>
</evidence>
<comment type="catalytic activity">
    <reaction evidence="15">
        <text>L-tyrosyl-[protein] + ATP = O-phospho-L-tyrosyl-[protein] + ADP + H(+)</text>
        <dbReference type="Rhea" id="RHEA:10596"/>
        <dbReference type="Rhea" id="RHEA-COMP:10136"/>
        <dbReference type="Rhea" id="RHEA-COMP:20101"/>
        <dbReference type="ChEBI" id="CHEBI:15378"/>
        <dbReference type="ChEBI" id="CHEBI:30616"/>
        <dbReference type="ChEBI" id="CHEBI:46858"/>
        <dbReference type="ChEBI" id="CHEBI:61978"/>
        <dbReference type="ChEBI" id="CHEBI:456216"/>
        <dbReference type="EC" id="2.7.12.1"/>
    </reaction>
</comment>
<keyword evidence="4" id="KW-0723">Serine/threonine-protein kinase</keyword>
<comment type="caution">
    <text evidence="19">The sequence shown here is derived from an EMBL/GenBank/DDBJ whole genome shotgun (WGS) entry which is preliminary data.</text>
</comment>
<keyword evidence="6 16" id="KW-0547">Nucleotide-binding</keyword>
<dbReference type="InterPro" id="IPR000719">
    <property type="entry name" value="Prot_kinase_dom"/>
</dbReference>
<dbReference type="PANTHER" id="PTHR46392:SF1">
    <property type="entry name" value="DUAL SERINE_THREONINE AND TYROSINE PROTEIN KINASE"/>
    <property type="match status" value="1"/>
</dbReference>
<name>A0AAV1JDK2_9NEOP</name>
<dbReference type="SMART" id="SM00220">
    <property type="entry name" value="S_TKc"/>
    <property type="match status" value="1"/>
</dbReference>
<evidence type="ECO:0000256" key="1">
    <source>
        <dbReference type="ARBA" id="ARBA00004496"/>
    </source>
</evidence>
<dbReference type="GO" id="GO:0070374">
    <property type="term" value="P:positive regulation of ERK1 and ERK2 cascade"/>
    <property type="evidence" value="ECO:0007669"/>
    <property type="project" value="TreeGrafter"/>
</dbReference>
<dbReference type="EMBL" id="CAVLEF010000008">
    <property type="protein sequence ID" value="CAK1546585.1"/>
    <property type="molecule type" value="Genomic_DNA"/>
</dbReference>
<feature type="binding site" evidence="16">
    <location>
        <position position="896"/>
    </location>
    <ligand>
        <name>ATP</name>
        <dbReference type="ChEBI" id="CHEBI:30616"/>
    </ligand>
</feature>
<dbReference type="Pfam" id="PF00069">
    <property type="entry name" value="Pkinase"/>
    <property type="match status" value="1"/>
</dbReference>